<dbReference type="InterPro" id="IPR050109">
    <property type="entry name" value="HTH-type_TetR-like_transc_reg"/>
</dbReference>
<evidence type="ECO:0000256" key="5">
    <source>
        <dbReference type="PROSITE-ProRule" id="PRU00335"/>
    </source>
</evidence>
<feature type="domain" description="HTH tetR-type" evidence="6">
    <location>
        <begin position="10"/>
        <end position="70"/>
    </location>
</feature>
<evidence type="ECO:0000256" key="3">
    <source>
        <dbReference type="ARBA" id="ARBA00023125"/>
    </source>
</evidence>
<dbReference type="PANTHER" id="PTHR30055">
    <property type="entry name" value="HTH-TYPE TRANSCRIPTIONAL REGULATOR RUTR"/>
    <property type="match status" value="1"/>
</dbReference>
<dbReference type="EMBL" id="CP017758">
    <property type="protein sequence ID" value="AQV98232.1"/>
    <property type="molecule type" value="Genomic_DNA"/>
</dbReference>
<accession>A0A1U9UZW9</accession>
<dbReference type="PROSITE" id="PS01081">
    <property type="entry name" value="HTH_TETR_1"/>
    <property type="match status" value="1"/>
</dbReference>
<keyword evidence="1" id="KW-0678">Repressor</keyword>
<evidence type="ECO:0000259" key="6">
    <source>
        <dbReference type="PROSITE" id="PS50977"/>
    </source>
</evidence>
<keyword evidence="4" id="KW-0804">Transcription</keyword>
<protein>
    <recommendedName>
        <fullName evidence="6">HTH tetR-type domain-containing protein</fullName>
    </recommendedName>
</protein>
<dbReference type="InterPro" id="IPR036271">
    <property type="entry name" value="Tet_transcr_reg_TetR-rel_C_sf"/>
</dbReference>
<dbReference type="PRINTS" id="PR00455">
    <property type="entry name" value="HTHTETR"/>
</dbReference>
<proteinExistence type="predicted"/>
<evidence type="ECO:0000313" key="8">
    <source>
        <dbReference type="Proteomes" id="UP000189627"/>
    </source>
</evidence>
<dbReference type="Gene3D" id="1.10.357.10">
    <property type="entry name" value="Tetracycline Repressor, domain 2"/>
    <property type="match status" value="1"/>
</dbReference>
<dbReference type="SUPFAM" id="SSF46689">
    <property type="entry name" value="Homeodomain-like"/>
    <property type="match status" value="1"/>
</dbReference>
<organism evidence="7 8">
    <name type="scientific">Cupriavidus necator</name>
    <name type="common">Alcaligenes eutrophus</name>
    <name type="synonym">Ralstonia eutropha</name>
    <dbReference type="NCBI Taxonomy" id="106590"/>
    <lineage>
        <taxon>Bacteria</taxon>
        <taxon>Pseudomonadati</taxon>
        <taxon>Pseudomonadota</taxon>
        <taxon>Betaproteobacteria</taxon>
        <taxon>Burkholderiales</taxon>
        <taxon>Burkholderiaceae</taxon>
        <taxon>Cupriavidus</taxon>
    </lineage>
</organism>
<dbReference type="GO" id="GO:0003700">
    <property type="term" value="F:DNA-binding transcription factor activity"/>
    <property type="evidence" value="ECO:0007669"/>
    <property type="project" value="TreeGrafter"/>
</dbReference>
<evidence type="ECO:0000313" key="7">
    <source>
        <dbReference type="EMBL" id="AQV98232.1"/>
    </source>
</evidence>
<dbReference type="RefSeq" id="WP_078200517.1">
    <property type="nucleotide sequence ID" value="NZ_CP017758.1"/>
</dbReference>
<evidence type="ECO:0000256" key="2">
    <source>
        <dbReference type="ARBA" id="ARBA00023015"/>
    </source>
</evidence>
<dbReference type="InterPro" id="IPR009057">
    <property type="entry name" value="Homeodomain-like_sf"/>
</dbReference>
<dbReference type="SUPFAM" id="SSF48498">
    <property type="entry name" value="Tetracyclin repressor-like, C-terminal domain"/>
    <property type="match status" value="1"/>
</dbReference>
<dbReference type="InterPro" id="IPR001647">
    <property type="entry name" value="HTH_TetR"/>
</dbReference>
<keyword evidence="2" id="KW-0805">Transcription regulation</keyword>
<dbReference type="Pfam" id="PF00440">
    <property type="entry name" value="TetR_N"/>
    <property type="match status" value="1"/>
</dbReference>
<evidence type="ECO:0000256" key="1">
    <source>
        <dbReference type="ARBA" id="ARBA00022491"/>
    </source>
</evidence>
<dbReference type="Proteomes" id="UP000189627">
    <property type="component" value="Chromosome 2"/>
</dbReference>
<dbReference type="GO" id="GO:0000976">
    <property type="term" value="F:transcription cis-regulatory region binding"/>
    <property type="evidence" value="ECO:0007669"/>
    <property type="project" value="TreeGrafter"/>
</dbReference>
<feature type="DNA-binding region" description="H-T-H motif" evidence="5">
    <location>
        <begin position="33"/>
        <end position="52"/>
    </location>
</feature>
<dbReference type="PANTHER" id="PTHR30055:SF234">
    <property type="entry name" value="HTH-TYPE TRANSCRIPTIONAL REGULATOR BETI"/>
    <property type="match status" value="1"/>
</dbReference>
<dbReference type="PROSITE" id="PS50977">
    <property type="entry name" value="HTH_TETR_2"/>
    <property type="match status" value="1"/>
</dbReference>
<gene>
    <name evidence="7" type="ORF">BJN34_30650</name>
</gene>
<name>A0A1U9UZW9_CUPNE</name>
<dbReference type="InterPro" id="IPR023772">
    <property type="entry name" value="DNA-bd_HTH_TetR-type_CS"/>
</dbReference>
<dbReference type="AlphaFoldDB" id="A0A1U9UZW9"/>
<dbReference type="Pfam" id="PF08361">
    <property type="entry name" value="TetR_C_2"/>
    <property type="match status" value="1"/>
</dbReference>
<dbReference type="KEGG" id="cuh:BJN34_30650"/>
<keyword evidence="3 5" id="KW-0238">DNA-binding</keyword>
<dbReference type="InterPro" id="IPR013572">
    <property type="entry name" value="Tscrpt_reg_MAATS_C"/>
</dbReference>
<reference evidence="8" key="1">
    <citation type="submission" date="2017-02" db="EMBL/GenBank/DDBJ databases">
        <title>Complete genome sequence of Cupriavidus necator strain NH9, a 3-chlorobenzoate degrader.</title>
        <authorList>
            <person name="Moriuchi R."/>
            <person name="Dohra H."/>
            <person name="Ogawa N."/>
        </authorList>
    </citation>
    <scope>NUCLEOTIDE SEQUENCE [LARGE SCALE GENOMIC DNA]</scope>
    <source>
        <strain evidence="8">NH9</strain>
    </source>
</reference>
<evidence type="ECO:0000256" key="4">
    <source>
        <dbReference type="ARBA" id="ARBA00023163"/>
    </source>
</evidence>
<dbReference type="OrthoDB" id="5816932at2"/>
<sequence length="199" mass="21139">MVRRTALQADATRASIMRAAECVFCSAGFAGTTLEEVARIAGVTRGAVYWHFESKQQLLESVCHAAVLAFEDAFAAPAACAPLQALAATAEAFFRTVAGRHDARHSSALLFKWGEQGGADIIRSKRIALSTHLRAHAGGCLELAVAARILPDSTNIFTVALAYEAYVFGVLESWLFAPSFDLAERAGELAGKAVGLVRA</sequence>